<dbReference type="Proteomes" id="UP000198755">
    <property type="component" value="Unassembled WGS sequence"/>
</dbReference>
<reference evidence="8 9" key="1">
    <citation type="submission" date="2016-10" db="EMBL/GenBank/DDBJ databases">
        <authorList>
            <person name="de Groot N.N."/>
        </authorList>
    </citation>
    <scope>NUCLEOTIDE SEQUENCE [LARGE SCALE GENOMIC DNA]</scope>
    <source>
        <strain evidence="8 9">NE2</strain>
    </source>
</reference>
<keyword evidence="8" id="KW-0645">Protease</keyword>
<dbReference type="PANTHER" id="PTHR11851:SF49">
    <property type="entry name" value="MITOCHONDRIAL-PROCESSING PEPTIDASE SUBUNIT ALPHA"/>
    <property type="match status" value="1"/>
</dbReference>
<dbReference type="GO" id="GO:0004222">
    <property type="term" value="F:metalloendopeptidase activity"/>
    <property type="evidence" value="ECO:0007669"/>
    <property type="project" value="InterPro"/>
</dbReference>
<evidence type="ECO:0000256" key="3">
    <source>
        <dbReference type="ARBA" id="ARBA00023049"/>
    </source>
</evidence>
<dbReference type="InterPro" id="IPR001431">
    <property type="entry name" value="Pept_M16_Zn_BS"/>
</dbReference>
<evidence type="ECO:0000259" key="6">
    <source>
        <dbReference type="Pfam" id="PF00675"/>
    </source>
</evidence>
<dbReference type="GO" id="GO:0006508">
    <property type="term" value="P:proteolysis"/>
    <property type="evidence" value="ECO:0007669"/>
    <property type="project" value="UniProtKB-KW"/>
</dbReference>
<feature type="domain" description="Peptidase M16 N-terminal" evidence="6">
    <location>
        <begin position="47"/>
        <end position="192"/>
    </location>
</feature>
<feature type="domain" description="Peptidase M16 C-terminal" evidence="7">
    <location>
        <begin position="201"/>
        <end position="384"/>
    </location>
</feature>
<dbReference type="Pfam" id="PF05193">
    <property type="entry name" value="Peptidase_M16_C"/>
    <property type="match status" value="1"/>
</dbReference>
<dbReference type="PROSITE" id="PS00143">
    <property type="entry name" value="INSULINASE"/>
    <property type="match status" value="1"/>
</dbReference>
<dbReference type="AlphaFoldDB" id="A0A1I3XY85"/>
<dbReference type="InterPro" id="IPR007863">
    <property type="entry name" value="Peptidase_M16_C"/>
</dbReference>
<proteinExistence type="inferred from homology"/>
<evidence type="ECO:0000256" key="5">
    <source>
        <dbReference type="SAM" id="MobiDB-lite"/>
    </source>
</evidence>
<evidence type="ECO:0000256" key="2">
    <source>
        <dbReference type="ARBA" id="ARBA00007261"/>
    </source>
</evidence>
<dbReference type="STRING" id="1612308.SAMN05444581_104168"/>
<gene>
    <name evidence="8" type="ORF">SAMN05444581_104168</name>
</gene>
<evidence type="ECO:0000313" key="9">
    <source>
        <dbReference type="Proteomes" id="UP000198755"/>
    </source>
</evidence>
<dbReference type="EMBL" id="FOSN01000004">
    <property type="protein sequence ID" value="SFK24515.1"/>
    <property type="molecule type" value="Genomic_DNA"/>
</dbReference>
<organism evidence="8 9">
    <name type="scientific">Methylocapsa palsarum</name>
    <dbReference type="NCBI Taxonomy" id="1612308"/>
    <lineage>
        <taxon>Bacteria</taxon>
        <taxon>Pseudomonadati</taxon>
        <taxon>Pseudomonadota</taxon>
        <taxon>Alphaproteobacteria</taxon>
        <taxon>Hyphomicrobiales</taxon>
        <taxon>Beijerinckiaceae</taxon>
        <taxon>Methylocapsa</taxon>
    </lineage>
</organism>
<evidence type="ECO:0000256" key="1">
    <source>
        <dbReference type="ARBA" id="ARBA00001947"/>
    </source>
</evidence>
<dbReference type="InterPro" id="IPR011765">
    <property type="entry name" value="Pept_M16_N"/>
</dbReference>
<comment type="similarity">
    <text evidence="2 4">Belongs to the peptidase M16 family.</text>
</comment>
<feature type="region of interest" description="Disordered" evidence="5">
    <location>
        <begin position="1"/>
        <end position="35"/>
    </location>
</feature>
<dbReference type="InterPro" id="IPR050361">
    <property type="entry name" value="MPP/UQCRC_Complex"/>
</dbReference>
<sequence length="469" mass="50760">MKAMDRMLPGQAASGPRACALTPSAQPSAKPAGPPVAQAKLANGLEIVVIADHRAPVVTHMVWYRNGSADDPLGKSGIAHFLEHLMFKGTKANPQGKFSELIADVGGQENAFTSNDYTAYFQRVAKDHLRVCMEYEADRMTNLVLSDEVVAPERDVVLEERRMRTDSDPSDQLNEAVQAALFTQHPYGRPIIGWNHEIEGLDRNDALAYYHRFYTPENAILVIAGDVDAAAVIELAGEIYGAIPARGEAPKRSRPREPEPRAHRLVTLADEKVEQPSHQSVFLAPSYRTAEPGEAEALEVLAHLLGGGPTSLLFKTLVMNDKIAVGAGAHYQGASVDDTRFYVFAVPAPGVSLERLDAAIGEIIAGVAAHGVDEADFKRAKTRLVADAIYAQDNQATLARWYGASLAVGLSIEDVAHWPERIEAVTADDVKRAARWLDKRRSVTGFLLPAEPSARTPPAQDAADAIIAC</sequence>
<keyword evidence="3" id="KW-0378">Hydrolase</keyword>
<dbReference type="GO" id="GO:0046872">
    <property type="term" value="F:metal ion binding"/>
    <property type="evidence" value="ECO:0007669"/>
    <property type="project" value="InterPro"/>
</dbReference>
<evidence type="ECO:0000313" key="8">
    <source>
        <dbReference type="EMBL" id="SFK24515.1"/>
    </source>
</evidence>
<accession>A0A1I3XY85</accession>
<keyword evidence="9" id="KW-1185">Reference proteome</keyword>
<dbReference type="InterPro" id="IPR011249">
    <property type="entry name" value="Metalloenz_LuxS/M16"/>
</dbReference>
<name>A0A1I3XY85_9HYPH</name>
<dbReference type="Gene3D" id="3.30.830.10">
    <property type="entry name" value="Metalloenzyme, LuxS/M16 peptidase-like"/>
    <property type="match status" value="2"/>
</dbReference>
<dbReference type="SUPFAM" id="SSF63411">
    <property type="entry name" value="LuxS/MPP-like metallohydrolase"/>
    <property type="match status" value="2"/>
</dbReference>
<protein>
    <submittedName>
        <fullName evidence="8">Zinc protease</fullName>
    </submittedName>
</protein>
<evidence type="ECO:0000259" key="7">
    <source>
        <dbReference type="Pfam" id="PF05193"/>
    </source>
</evidence>
<evidence type="ECO:0000256" key="4">
    <source>
        <dbReference type="RuleBase" id="RU004447"/>
    </source>
</evidence>
<dbReference type="PANTHER" id="PTHR11851">
    <property type="entry name" value="METALLOPROTEASE"/>
    <property type="match status" value="1"/>
</dbReference>
<dbReference type="Pfam" id="PF00675">
    <property type="entry name" value="Peptidase_M16"/>
    <property type="match status" value="1"/>
</dbReference>
<keyword evidence="3" id="KW-0482">Metalloprotease</keyword>
<comment type="cofactor">
    <cofactor evidence="1">
        <name>Zn(2+)</name>
        <dbReference type="ChEBI" id="CHEBI:29105"/>
    </cofactor>
</comment>